<dbReference type="Pfam" id="PF00378">
    <property type="entry name" value="ECH_1"/>
    <property type="match status" value="1"/>
</dbReference>
<proteinExistence type="predicted"/>
<dbReference type="PANTHER" id="PTHR11941:SF75">
    <property type="entry name" value="ENOYL-COA HYDRATASE_ISOMERASE FAMILY PROTEIN"/>
    <property type="match status" value="1"/>
</dbReference>
<evidence type="ECO:0000313" key="4">
    <source>
        <dbReference type="Proteomes" id="UP001064782"/>
    </source>
</evidence>
<dbReference type="InterPro" id="IPR029045">
    <property type="entry name" value="ClpP/crotonase-like_dom_sf"/>
</dbReference>
<dbReference type="Proteomes" id="UP001165663">
    <property type="component" value="Unassembled WGS sequence"/>
</dbReference>
<dbReference type="PANTHER" id="PTHR11941">
    <property type="entry name" value="ENOYL-COA HYDRATASE-RELATED"/>
    <property type="match status" value="1"/>
</dbReference>
<evidence type="ECO:0000313" key="3">
    <source>
        <dbReference type="EMBL" id="GLD31717.1"/>
    </source>
</evidence>
<dbReference type="AlphaFoldDB" id="A0A9P3QAR9"/>
<dbReference type="GeneID" id="83631050"/>
<evidence type="ECO:0000256" key="1">
    <source>
        <dbReference type="ARBA" id="ARBA00023098"/>
    </source>
</evidence>
<sequence length="220" mass="23305">MTITVDYDEKIAVLDLGDDENRFSPEFLDDINARLDDIEAGDAQGLVTTATGKFYTNGLDLDWLGAHGEQTQWYVGRVQTLLARILTLPIPTCAAIVGHAFGAGAMLALAHDFRVMRADRGYFCFPEVDIRIPFTPGMAAIIQAKLTPGAAVASMTTGRRFGGTDAAEIGIVDAAAGADEVTAAATELLRPLGHKDRGTLGAIKHTMFGPAARALTAVNS</sequence>
<name>A0A9P3QAR9_9MYCO</name>
<dbReference type="FunFam" id="3.90.226.10:FF:000049">
    <property type="entry name" value="Enoyl-CoA delta isomerase 3"/>
    <property type="match status" value="1"/>
</dbReference>
<dbReference type="SUPFAM" id="SSF52096">
    <property type="entry name" value="ClpP/crotonase"/>
    <property type="match status" value="1"/>
</dbReference>
<reference evidence="3" key="1">
    <citation type="submission" date="2022-08" db="EMBL/GenBank/DDBJ databases">
        <title>Mycobacterium kiyosense sp. nov., scotochromogenic slow-glowing species isolated from respiratory specimens.</title>
        <authorList>
            <person name="Fukano H."/>
            <person name="Kazumi Y."/>
            <person name="Sakagami N."/>
            <person name="Ato M."/>
            <person name="Mitarai S."/>
            <person name="Hoshino Y."/>
        </authorList>
    </citation>
    <scope>NUCLEOTIDE SEQUENCE</scope>
    <source>
        <strain evidence="3">1413</strain>
        <strain evidence="2">SRL2020-028</strain>
    </source>
</reference>
<dbReference type="InterPro" id="IPR001753">
    <property type="entry name" value="Enoyl-CoA_hydra/iso"/>
</dbReference>
<protein>
    <submittedName>
        <fullName evidence="3">Enoyl-CoA hydratase</fullName>
    </submittedName>
</protein>
<keyword evidence="1" id="KW-0443">Lipid metabolism</keyword>
<keyword evidence="4" id="KW-1185">Reference proteome</keyword>
<dbReference type="Gene3D" id="3.90.226.10">
    <property type="entry name" value="2-enoyl-CoA Hydratase, Chain A, domain 1"/>
    <property type="match status" value="1"/>
</dbReference>
<dbReference type="RefSeq" id="WP_238305354.1">
    <property type="nucleotide sequence ID" value="NZ_BRXE01000140.1"/>
</dbReference>
<dbReference type="Proteomes" id="UP001064782">
    <property type="component" value="Unassembled WGS sequence"/>
</dbReference>
<evidence type="ECO:0000313" key="2">
    <source>
        <dbReference type="EMBL" id="GLB86424.1"/>
    </source>
</evidence>
<dbReference type="EMBL" id="BRXE01000140">
    <property type="protein sequence ID" value="GLB86424.1"/>
    <property type="molecule type" value="Genomic_DNA"/>
</dbReference>
<dbReference type="GO" id="GO:0006635">
    <property type="term" value="P:fatty acid beta-oxidation"/>
    <property type="evidence" value="ECO:0007669"/>
    <property type="project" value="TreeGrafter"/>
</dbReference>
<comment type="caution">
    <text evidence="3">The sequence shown here is derived from an EMBL/GenBank/DDBJ whole genome shotgun (WGS) entry which is preliminary data.</text>
</comment>
<dbReference type="GO" id="GO:0004165">
    <property type="term" value="F:delta(3)-delta(2)-enoyl-CoA isomerase activity"/>
    <property type="evidence" value="ECO:0007669"/>
    <property type="project" value="TreeGrafter"/>
</dbReference>
<gene>
    <name evidence="3" type="ORF">Mkiyose1413_36000</name>
    <name evidence="2" type="ORF">SRL2020028_56800</name>
</gene>
<dbReference type="EMBL" id="BRZI01000029">
    <property type="protein sequence ID" value="GLD31717.1"/>
    <property type="molecule type" value="Genomic_DNA"/>
</dbReference>
<accession>A0A9P3QAR9</accession>
<dbReference type="CDD" id="cd06558">
    <property type="entry name" value="crotonase-like"/>
    <property type="match status" value="1"/>
</dbReference>
<organism evidence="3 4">
    <name type="scientific">Mycobacterium kiyosense</name>
    <dbReference type="NCBI Taxonomy" id="2871094"/>
    <lineage>
        <taxon>Bacteria</taxon>
        <taxon>Bacillati</taxon>
        <taxon>Actinomycetota</taxon>
        <taxon>Actinomycetes</taxon>
        <taxon>Mycobacteriales</taxon>
        <taxon>Mycobacteriaceae</taxon>
        <taxon>Mycobacterium</taxon>
    </lineage>
</organism>